<feature type="region of interest" description="Disordered" evidence="3">
    <location>
        <begin position="551"/>
        <end position="646"/>
    </location>
</feature>
<feature type="compositionally biased region" description="Basic and acidic residues" evidence="3">
    <location>
        <begin position="309"/>
        <end position="325"/>
    </location>
</feature>
<reference evidence="4 5" key="1">
    <citation type="journal article" date="2007" name="Nature">
        <title>Evolution of genes and genomes on the Drosophila phylogeny.</title>
        <authorList>
            <consortium name="Drosophila 12 Genomes Consortium"/>
            <person name="Clark A.G."/>
            <person name="Eisen M.B."/>
            <person name="Smith D.R."/>
            <person name="Bergman C.M."/>
            <person name="Oliver B."/>
            <person name="Markow T.A."/>
            <person name="Kaufman T.C."/>
            <person name="Kellis M."/>
            <person name="Gelbart W."/>
            <person name="Iyer V.N."/>
            <person name="Pollard D.A."/>
            <person name="Sackton T.B."/>
            <person name="Larracuente A.M."/>
            <person name="Singh N.D."/>
            <person name="Abad J.P."/>
            <person name="Abt D.N."/>
            <person name="Adryan B."/>
            <person name="Aguade M."/>
            <person name="Akashi H."/>
            <person name="Anderson W.W."/>
            <person name="Aquadro C.F."/>
            <person name="Ardell D.H."/>
            <person name="Arguello R."/>
            <person name="Artieri C.G."/>
            <person name="Barbash D.A."/>
            <person name="Barker D."/>
            <person name="Barsanti P."/>
            <person name="Batterham P."/>
            <person name="Batzoglou S."/>
            <person name="Begun D."/>
            <person name="Bhutkar A."/>
            <person name="Blanco E."/>
            <person name="Bosak S.A."/>
            <person name="Bradley R.K."/>
            <person name="Brand A.D."/>
            <person name="Brent M.R."/>
            <person name="Brooks A.N."/>
            <person name="Brown R.H."/>
            <person name="Butlin R.K."/>
            <person name="Caggese C."/>
            <person name="Calvi B.R."/>
            <person name="Bernardo de Carvalho A."/>
            <person name="Caspi A."/>
            <person name="Castrezana S."/>
            <person name="Celniker S.E."/>
            <person name="Chang J.L."/>
            <person name="Chapple C."/>
            <person name="Chatterji S."/>
            <person name="Chinwalla A."/>
            <person name="Civetta A."/>
            <person name="Clifton S.W."/>
            <person name="Comeron J.M."/>
            <person name="Costello J.C."/>
            <person name="Coyne J.A."/>
            <person name="Daub J."/>
            <person name="David R.G."/>
            <person name="Delcher A.L."/>
            <person name="Delehaunty K."/>
            <person name="Do C.B."/>
            <person name="Ebling H."/>
            <person name="Edwards K."/>
            <person name="Eickbush T."/>
            <person name="Evans J.D."/>
            <person name="Filipski A."/>
            <person name="Findeiss S."/>
            <person name="Freyhult E."/>
            <person name="Fulton L."/>
            <person name="Fulton R."/>
            <person name="Garcia A.C."/>
            <person name="Gardiner A."/>
            <person name="Garfield D.A."/>
            <person name="Garvin B.E."/>
            <person name="Gibson G."/>
            <person name="Gilbert D."/>
            <person name="Gnerre S."/>
            <person name="Godfrey J."/>
            <person name="Good R."/>
            <person name="Gotea V."/>
            <person name="Gravely B."/>
            <person name="Greenberg A.J."/>
            <person name="Griffiths-Jones S."/>
            <person name="Gross S."/>
            <person name="Guigo R."/>
            <person name="Gustafson E.A."/>
            <person name="Haerty W."/>
            <person name="Hahn M.W."/>
            <person name="Halligan D.L."/>
            <person name="Halpern A.L."/>
            <person name="Halter G.M."/>
            <person name="Han M.V."/>
            <person name="Heger A."/>
            <person name="Hillier L."/>
            <person name="Hinrichs A.S."/>
            <person name="Holmes I."/>
            <person name="Hoskins R.A."/>
            <person name="Hubisz M.J."/>
            <person name="Hultmark D."/>
            <person name="Huntley M.A."/>
            <person name="Jaffe D.B."/>
            <person name="Jagadeeshan S."/>
            <person name="Jeck W.R."/>
            <person name="Johnson J."/>
            <person name="Jones C.D."/>
            <person name="Jordan W.C."/>
            <person name="Karpen G.H."/>
            <person name="Kataoka E."/>
            <person name="Keightley P.D."/>
            <person name="Kheradpour P."/>
            <person name="Kirkness E.F."/>
            <person name="Koerich L.B."/>
            <person name="Kristiansen K."/>
            <person name="Kudrna D."/>
            <person name="Kulathinal R.J."/>
            <person name="Kumar S."/>
            <person name="Kwok R."/>
            <person name="Lander E."/>
            <person name="Langley C.H."/>
            <person name="Lapoint R."/>
            <person name="Lazzaro B.P."/>
            <person name="Lee S.J."/>
            <person name="Levesque L."/>
            <person name="Li R."/>
            <person name="Lin C.F."/>
            <person name="Lin M.F."/>
            <person name="Lindblad-Toh K."/>
            <person name="Llopart A."/>
            <person name="Long M."/>
            <person name="Low L."/>
            <person name="Lozovsky E."/>
            <person name="Lu J."/>
            <person name="Luo M."/>
            <person name="Machado C.A."/>
            <person name="Makalowski W."/>
            <person name="Marzo M."/>
            <person name="Matsuda M."/>
            <person name="Matzkin L."/>
            <person name="McAllister B."/>
            <person name="McBride C.S."/>
            <person name="McKernan B."/>
            <person name="McKernan K."/>
            <person name="Mendez-Lago M."/>
            <person name="Minx P."/>
            <person name="Mollenhauer M.U."/>
            <person name="Montooth K."/>
            <person name="Mount S.M."/>
            <person name="Mu X."/>
            <person name="Myers E."/>
            <person name="Negre B."/>
            <person name="Newfeld S."/>
            <person name="Nielsen R."/>
            <person name="Noor M.A."/>
            <person name="O'Grady P."/>
            <person name="Pachter L."/>
            <person name="Papaceit M."/>
            <person name="Parisi M.J."/>
            <person name="Parisi M."/>
            <person name="Parts L."/>
            <person name="Pedersen J.S."/>
            <person name="Pesole G."/>
            <person name="Phillippy A.M."/>
            <person name="Ponting C.P."/>
            <person name="Pop M."/>
            <person name="Porcelli D."/>
            <person name="Powell J.R."/>
            <person name="Prohaska S."/>
            <person name="Pruitt K."/>
            <person name="Puig M."/>
            <person name="Quesneville H."/>
            <person name="Ram K.R."/>
            <person name="Rand D."/>
            <person name="Rasmussen M.D."/>
            <person name="Reed L.K."/>
            <person name="Reenan R."/>
            <person name="Reily A."/>
            <person name="Remington K.A."/>
            <person name="Rieger T.T."/>
            <person name="Ritchie M.G."/>
            <person name="Robin C."/>
            <person name="Rogers Y.H."/>
            <person name="Rohde C."/>
            <person name="Rozas J."/>
            <person name="Rubenfield M.J."/>
            <person name="Ruiz A."/>
            <person name="Russo S."/>
            <person name="Salzberg S.L."/>
            <person name="Sanchez-Gracia A."/>
            <person name="Saranga D.J."/>
            <person name="Sato H."/>
            <person name="Schaeffer S.W."/>
            <person name="Schatz M.C."/>
            <person name="Schlenke T."/>
            <person name="Schwartz R."/>
            <person name="Segarra C."/>
            <person name="Singh R.S."/>
            <person name="Sirot L."/>
            <person name="Sirota M."/>
            <person name="Sisneros N.B."/>
            <person name="Smith C.D."/>
            <person name="Smith T.F."/>
            <person name="Spieth J."/>
            <person name="Stage D.E."/>
            <person name="Stark A."/>
            <person name="Stephan W."/>
            <person name="Strausberg R.L."/>
            <person name="Strempel S."/>
            <person name="Sturgill D."/>
            <person name="Sutton G."/>
            <person name="Sutton G.G."/>
            <person name="Tao W."/>
            <person name="Teichmann S."/>
            <person name="Tobari Y.N."/>
            <person name="Tomimura Y."/>
            <person name="Tsolas J.M."/>
            <person name="Valente V.L."/>
            <person name="Venter E."/>
            <person name="Venter J.C."/>
            <person name="Vicario S."/>
            <person name="Vieira F.G."/>
            <person name="Vilella A.J."/>
            <person name="Villasante A."/>
            <person name="Walenz B."/>
            <person name="Wang J."/>
            <person name="Wasserman M."/>
            <person name="Watts T."/>
            <person name="Wilson D."/>
            <person name="Wilson R.K."/>
            <person name="Wing R.A."/>
            <person name="Wolfner M.F."/>
            <person name="Wong A."/>
            <person name="Wong G.K."/>
            <person name="Wu C.I."/>
            <person name="Wu G."/>
            <person name="Yamamoto D."/>
            <person name="Yang H.P."/>
            <person name="Yang S.P."/>
            <person name="Yorke J.A."/>
            <person name="Yoshida K."/>
            <person name="Zdobnov E."/>
            <person name="Zhang P."/>
            <person name="Zhang Y."/>
            <person name="Zimin A.V."/>
            <person name="Baldwin J."/>
            <person name="Abdouelleil A."/>
            <person name="Abdulkadir J."/>
            <person name="Abebe A."/>
            <person name="Abera B."/>
            <person name="Abreu J."/>
            <person name="Acer S.C."/>
            <person name="Aftuck L."/>
            <person name="Alexander A."/>
            <person name="An P."/>
            <person name="Anderson E."/>
            <person name="Anderson S."/>
            <person name="Arachi H."/>
            <person name="Azer M."/>
            <person name="Bachantsang P."/>
            <person name="Barry A."/>
            <person name="Bayul T."/>
            <person name="Berlin A."/>
            <person name="Bessette D."/>
            <person name="Bloom T."/>
            <person name="Blye J."/>
            <person name="Boguslavskiy L."/>
            <person name="Bonnet C."/>
            <person name="Boukhgalter B."/>
            <person name="Bourzgui I."/>
            <person name="Brown A."/>
            <person name="Cahill P."/>
            <person name="Channer S."/>
            <person name="Cheshatsang Y."/>
            <person name="Chuda L."/>
            <person name="Citroen M."/>
            <person name="Collymore A."/>
            <person name="Cooke P."/>
            <person name="Costello M."/>
            <person name="D'Aco K."/>
            <person name="Daza R."/>
            <person name="De Haan G."/>
            <person name="DeGray S."/>
            <person name="DeMaso C."/>
            <person name="Dhargay N."/>
            <person name="Dooley K."/>
            <person name="Dooley E."/>
            <person name="Doricent M."/>
            <person name="Dorje P."/>
            <person name="Dorjee K."/>
            <person name="Dupes A."/>
            <person name="Elong R."/>
            <person name="Falk J."/>
            <person name="Farina A."/>
            <person name="Faro S."/>
            <person name="Ferguson D."/>
            <person name="Fisher S."/>
            <person name="Foley C.D."/>
            <person name="Franke A."/>
            <person name="Friedrich D."/>
            <person name="Gadbois L."/>
            <person name="Gearin G."/>
            <person name="Gearin C.R."/>
            <person name="Giannoukos G."/>
            <person name="Goode T."/>
            <person name="Graham J."/>
            <person name="Grandbois E."/>
            <person name="Grewal S."/>
            <person name="Gyaltsen K."/>
            <person name="Hafez N."/>
            <person name="Hagos B."/>
            <person name="Hall J."/>
            <person name="Henson C."/>
            <person name="Hollinger A."/>
            <person name="Honan T."/>
            <person name="Huard M.D."/>
            <person name="Hughes L."/>
            <person name="Hurhula B."/>
            <person name="Husby M.E."/>
            <person name="Kamat A."/>
            <person name="Kanga B."/>
            <person name="Kashin S."/>
            <person name="Khazanovich D."/>
            <person name="Kisner P."/>
            <person name="Lance K."/>
            <person name="Lara M."/>
            <person name="Lee W."/>
            <person name="Lennon N."/>
            <person name="Letendre F."/>
            <person name="LeVine R."/>
            <person name="Lipovsky A."/>
            <person name="Liu X."/>
            <person name="Liu J."/>
            <person name="Liu S."/>
            <person name="Lokyitsang T."/>
            <person name="Lokyitsang Y."/>
            <person name="Lubonja R."/>
            <person name="Lui A."/>
            <person name="MacDonald P."/>
            <person name="Magnisalis V."/>
            <person name="Maru K."/>
            <person name="Matthews C."/>
            <person name="McCusker W."/>
            <person name="McDonough S."/>
            <person name="Mehta T."/>
            <person name="Meldrim J."/>
            <person name="Meneus L."/>
            <person name="Mihai O."/>
            <person name="Mihalev A."/>
            <person name="Mihova T."/>
            <person name="Mittelman R."/>
            <person name="Mlenga V."/>
            <person name="Montmayeur A."/>
            <person name="Mulrain L."/>
            <person name="Navidi A."/>
            <person name="Naylor J."/>
            <person name="Negash T."/>
            <person name="Nguyen T."/>
            <person name="Nguyen N."/>
            <person name="Nicol R."/>
            <person name="Norbu C."/>
            <person name="Norbu N."/>
            <person name="Novod N."/>
            <person name="O'Neill B."/>
            <person name="Osman S."/>
            <person name="Markiewicz E."/>
            <person name="Oyono O.L."/>
            <person name="Patti C."/>
            <person name="Phunkhang P."/>
            <person name="Pierre F."/>
            <person name="Priest M."/>
            <person name="Raghuraman S."/>
            <person name="Rege F."/>
            <person name="Reyes R."/>
            <person name="Rise C."/>
            <person name="Rogov P."/>
            <person name="Ross K."/>
            <person name="Ryan E."/>
            <person name="Settipalli S."/>
            <person name="Shea T."/>
            <person name="Sherpa N."/>
            <person name="Shi L."/>
            <person name="Shih D."/>
            <person name="Sparrow T."/>
            <person name="Spaulding J."/>
            <person name="Stalker J."/>
            <person name="Stange-Thomann N."/>
            <person name="Stavropoulos S."/>
            <person name="Stone C."/>
            <person name="Strader C."/>
            <person name="Tesfaye S."/>
            <person name="Thomson T."/>
            <person name="Thoulutsang Y."/>
            <person name="Thoulutsang D."/>
            <person name="Topham K."/>
            <person name="Topping I."/>
            <person name="Tsamla T."/>
            <person name="Vassiliev H."/>
            <person name="Vo A."/>
            <person name="Wangchuk T."/>
            <person name="Wangdi T."/>
            <person name="Weiand M."/>
            <person name="Wilkinson J."/>
            <person name="Wilson A."/>
            <person name="Yadav S."/>
            <person name="Young G."/>
            <person name="Yu Q."/>
            <person name="Zembek L."/>
            <person name="Zhong D."/>
            <person name="Zimmer A."/>
            <person name="Zwirko Z."/>
            <person name="Jaffe D.B."/>
            <person name="Alvarez P."/>
            <person name="Brockman W."/>
            <person name="Butler J."/>
            <person name="Chin C."/>
            <person name="Gnerre S."/>
            <person name="Grabherr M."/>
            <person name="Kleber M."/>
            <person name="Mauceli E."/>
            <person name="MacCallum I."/>
        </authorList>
    </citation>
    <scope>NUCLEOTIDE SEQUENCE [LARGE SCALE GENOMIC DNA]</scope>
    <source>
        <strain evidence="5">MSH-3 / Tucson 14011-0111.49</strain>
    </source>
</reference>
<feature type="compositionally biased region" description="Basic and acidic residues" evidence="3">
    <location>
        <begin position="281"/>
        <end position="298"/>
    </location>
</feature>
<dbReference type="GO" id="GO:0000776">
    <property type="term" value="C:kinetochore"/>
    <property type="evidence" value="ECO:0007669"/>
    <property type="project" value="TreeGrafter"/>
</dbReference>
<dbReference type="PANTHER" id="PTHR13142:SF1">
    <property type="entry name" value="INNER CENTROMERE PROTEIN"/>
    <property type="match status" value="1"/>
</dbReference>
<keyword evidence="5" id="KW-1185">Reference proteome</keyword>
<feature type="compositionally biased region" description="Polar residues" evidence="3">
    <location>
        <begin position="174"/>
        <end position="185"/>
    </location>
</feature>
<feature type="compositionally biased region" description="Polar residues" evidence="3">
    <location>
        <begin position="524"/>
        <end position="535"/>
    </location>
</feature>
<feature type="region of interest" description="Disordered" evidence="3">
    <location>
        <begin position="113"/>
        <end position="140"/>
    </location>
</feature>
<dbReference type="GO" id="GO:0051257">
    <property type="term" value="P:meiotic spindle midzone assembly"/>
    <property type="evidence" value="ECO:0007669"/>
    <property type="project" value="TreeGrafter"/>
</dbReference>
<feature type="region of interest" description="Disordered" evidence="3">
    <location>
        <begin position="993"/>
        <end position="1032"/>
    </location>
</feature>
<feature type="region of interest" description="Disordered" evidence="3">
    <location>
        <begin position="40"/>
        <end position="92"/>
    </location>
</feature>
<dbReference type="EMBL" id="CH479181">
    <property type="protein sequence ID" value="EDW31482.1"/>
    <property type="molecule type" value="Genomic_DNA"/>
</dbReference>
<feature type="compositionally biased region" description="Basic and acidic residues" evidence="3">
    <location>
        <begin position="970"/>
        <end position="979"/>
    </location>
</feature>
<feature type="compositionally biased region" description="Low complexity" evidence="3">
    <location>
        <begin position="955"/>
        <end position="969"/>
    </location>
</feature>
<feature type="region of interest" description="Disordered" evidence="3">
    <location>
        <begin position="478"/>
        <end position="535"/>
    </location>
</feature>
<dbReference type="HOGENOM" id="CLU_272892_0_0_1"/>
<dbReference type="GO" id="GO:0051310">
    <property type="term" value="P:metaphase chromosome alignment"/>
    <property type="evidence" value="ECO:0007669"/>
    <property type="project" value="TreeGrafter"/>
</dbReference>
<feature type="compositionally biased region" description="Polar residues" evidence="3">
    <location>
        <begin position="51"/>
        <end position="60"/>
    </location>
</feature>
<dbReference type="GO" id="GO:0000281">
    <property type="term" value="P:mitotic cytokinesis"/>
    <property type="evidence" value="ECO:0007669"/>
    <property type="project" value="TreeGrafter"/>
</dbReference>
<dbReference type="PhylomeDB" id="B4GCN4"/>
<feature type="compositionally biased region" description="Polar residues" evidence="3">
    <location>
        <begin position="771"/>
        <end position="791"/>
    </location>
</feature>
<dbReference type="Proteomes" id="UP000008744">
    <property type="component" value="Unassembled WGS sequence"/>
</dbReference>
<dbReference type="eggNOG" id="KOG4456">
    <property type="taxonomic scope" value="Eukaryota"/>
</dbReference>
<feature type="compositionally biased region" description="Polar residues" evidence="3">
    <location>
        <begin position="891"/>
        <end position="907"/>
    </location>
</feature>
<feature type="region of interest" description="Disordered" evidence="3">
    <location>
        <begin position="688"/>
        <end position="861"/>
    </location>
</feature>
<feature type="compositionally biased region" description="Basic and acidic residues" evidence="3">
    <location>
        <begin position="579"/>
        <end position="611"/>
    </location>
</feature>
<organism evidence="5">
    <name type="scientific">Drosophila persimilis</name>
    <name type="common">Fruit fly</name>
    <dbReference type="NCBI Taxonomy" id="7234"/>
    <lineage>
        <taxon>Eukaryota</taxon>
        <taxon>Metazoa</taxon>
        <taxon>Ecdysozoa</taxon>
        <taxon>Arthropoda</taxon>
        <taxon>Hexapoda</taxon>
        <taxon>Insecta</taxon>
        <taxon>Pterygota</taxon>
        <taxon>Neoptera</taxon>
        <taxon>Endopterygota</taxon>
        <taxon>Diptera</taxon>
        <taxon>Brachycera</taxon>
        <taxon>Muscomorpha</taxon>
        <taxon>Ephydroidea</taxon>
        <taxon>Drosophilidae</taxon>
        <taxon>Drosophila</taxon>
        <taxon>Sophophora</taxon>
    </lineage>
</organism>
<dbReference type="PANTHER" id="PTHR13142">
    <property type="entry name" value="INNER CENTROMERE PROTEIN"/>
    <property type="match status" value="1"/>
</dbReference>
<feature type="compositionally biased region" description="Basic and acidic residues" evidence="3">
    <location>
        <begin position="153"/>
        <end position="173"/>
    </location>
</feature>
<feature type="compositionally biased region" description="Polar residues" evidence="3">
    <location>
        <begin position="332"/>
        <end position="353"/>
    </location>
</feature>
<evidence type="ECO:0000256" key="2">
    <source>
        <dbReference type="ARBA" id="ARBA00022490"/>
    </source>
</evidence>
<feature type="region of interest" description="Disordered" evidence="3">
    <location>
        <begin position="955"/>
        <end position="979"/>
    </location>
</feature>
<dbReference type="GO" id="GO:0005737">
    <property type="term" value="C:cytoplasm"/>
    <property type="evidence" value="ECO:0007669"/>
    <property type="project" value="UniProtKB-SubCell"/>
</dbReference>
<feature type="compositionally biased region" description="Polar residues" evidence="3">
    <location>
        <begin position="698"/>
        <end position="708"/>
    </location>
</feature>
<dbReference type="OMA" id="EKTHRNE"/>
<feature type="region of interest" description="Disordered" evidence="3">
    <location>
        <begin position="891"/>
        <end position="917"/>
    </location>
</feature>
<name>B4GCN4_DROPE</name>
<comment type="subcellular location">
    <subcellularLocation>
        <location evidence="1">Cytoplasm</location>
    </subcellularLocation>
</comment>
<dbReference type="AlphaFoldDB" id="B4GCN4"/>
<feature type="region of interest" description="Disordered" evidence="3">
    <location>
        <begin position="1098"/>
        <end position="1118"/>
    </location>
</feature>
<feature type="region of interest" description="Disordered" evidence="3">
    <location>
        <begin position="153"/>
        <end position="208"/>
    </location>
</feature>
<gene>
    <name evidence="4" type="primary">Dper\GL11159</name>
    <name evidence="4" type="ORF">Dper_GL11159</name>
</gene>
<accession>B4GCN4</accession>
<evidence type="ECO:0000256" key="1">
    <source>
        <dbReference type="ARBA" id="ARBA00004496"/>
    </source>
</evidence>
<dbReference type="GO" id="GO:0032133">
    <property type="term" value="C:chromosome passenger complex"/>
    <property type="evidence" value="ECO:0007669"/>
    <property type="project" value="TreeGrafter"/>
</dbReference>
<sequence length="1182" mass="130941">MDDMLDIMEPLSRMQLELEEIRKAHFKELEELFYGVKTKDAKAADNAPAKSETSAVTPQQTKKRPKRLTALTENTDDSQDAPDVTAESSGRLSARLSNSQLLAIAEVENLNSTASLMPPPPAPTLADTTISSGRPQRAAKLKTEKLLKEPSLIRKMRRPSEEDSIRVKVESEQRVSQVNGSTHNIAPNPKPSVVKETQPQEAPTKLPIEPIKKPAEVFASKNVCVKVKREKFTGEMPPPLPATDTTATILETDATRSDETAFSNTTTASEMSKKGRKKKKDGACHRPIKVERFSEIDKNSPVSSRTRKNSTESRNQERSIYKDALEGPPIEEQQQQASAGDATNETMTLSNATMVLGPAPTDESPNIAPADATFEVITSKKGPPKPVSEPRRDSLLTEDESLDDRVPVPKFLSNVKTMKLPGRTHELFNPLLQSPVKMRVEAFENAAIAQSNLRSQRAKDTAHFKELEELFYGVKTKDAKAADNGPAQSETSAVTPQQTKKRPKRLTALTENTDDSQDAPDVTAESSGRQSARLSNSQLLAIAEVENLNSTASLMPPPPAPTLADTTISSGRPQRAAKLKTEKLLKEPSLIRKMRRPSEEDSIRVKVESEQRVSQVNGRTHNIAPNPKPSVVKETQPQEAPTKLPIEPIKKPAEVFASKNVCVKVKREKFTGEMPPPLPATDTTATILETDATRSDETAFSNTTTASEMSKKGRKKKKDGACHRPIKVERFSEIDKNSPVSSRTRKNSTESRNQERSIYKDALEGPRIEEQQQQASAGDATNETMTLSNATMVLGPAPTDESPNIAPADATFEVITSKKGPPKPVSEPRRDSLLTEDESLDDRVPVPKFPSNVKTMKLPGRTHDLFNPLLQSPVKMRVEAFENAAIAQSNLRSQRAKDTGTNTSNTPKIGKLQPPTLGRFYTPTQTSSLLPVSSAQPKKAPMSASKATTLLKTATGTNLKSTSSASTKSLLRENSGEDFRKGLHTLAEERKKLREQKHQHAAQQREAKERERAERIAKQTAERAKKQEERKKLEERKRLELEELNRKMRQQEEAEALRKAKIRELENQKLAQLTGAKKKMLPPQPKTKYTWDMLHEDDSTDDEGKVTHKRPPAPTWSRSHVRGEAIAMQSHCPTDVIDSFFSVAPTTPDLKLIFPNIDPSQLKRNSSVLWSTPPRYSELPKY</sequence>
<evidence type="ECO:0000256" key="3">
    <source>
        <dbReference type="SAM" id="MobiDB-lite"/>
    </source>
</evidence>
<dbReference type="GO" id="GO:1990385">
    <property type="term" value="C:meiotic spindle midzone"/>
    <property type="evidence" value="ECO:0007669"/>
    <property type="project" value="TreeGrafter"/>
</dbReference>
<proteinExistence type="predicted"/>
<dbReference type="OrthoDB" id="6123at2759"/>
<feature type="region of interest" description="Disordered" evidence="3">
    <location>
        <begin position="233"/>
        <end position="401"/>
    </location>
</feature>
<feature type="compositionally biased region" description="Polar residues" evidence="3">
    <location>
        <begin position="260"/>
        <end position="270"/>
    </location>
</feature>
<feature type="compositionally biased region" description="Basic and acidic residues" evidence="3">
    <location>
        <begin position="747"/>
        <end position="770"/>
    </location>
</feature>
<dbReference type="GO" id="GO:0005634">
    <property type="term" value="C:nucleus"/>
    <property type="evidence" value="ECO:0007669"/>
    <property type="project" value="TreeGrafter"/>
</dbReference>
<evidence type="ECO:0000313" key="4">
    <source>
        <dbReference type="EMBL" id="EDW31482.1"/>
    </source>
</evidence>
<dbReference type="STRING" id="7234.B4GCN4"/>
<keyword evidence="2" id="KW-0963">Cytoplasm</keyword>
<protein>
    <submittedName>
        <fullName evidence="4">GL11159</fullName>
    </submittedName>
</protein>
<dbReference type="GO" id="GO:0030496">
    <property type="term" value="C:midbody"/>
    <property type="evidence" value="ECO:0007669"/>
    <property type="project" value="TreeGrafter"/>
</dbReference>
<evidence type="ECO:0000313" key="5">
    <source>
        <dbReference type="Proteomes" id="UP000008744"/>
    </source>
</evidence>
<feature type="compositionally biased region" description="Polar residues" evidence="3">
    <location>
        <begin position="486"/>
        <end position="498"/>
    </location>
</feature>
<feature type="compositionally biased region" description="Basic and acidic residues" evidence="3">
    <location>
        <begin position="719"/>
        <end position="736"/>
    </location>
</feature>